<feature type="transmembrane region" description="Helical" evidence="6">
    <location>
        <begin position="362"/>
        <end position="380"/>
    </location>
</feature>
<dbReference type="InterPro" id="IPR050833">
    <property type="entry name" value="Poly_Biosynth_Transport"/>
</dbReference>
<evidence type="ECO:0000256" key="1">
    <source>
        <dbReference type="ARBA" id="ARBA00004651"/>
    </source>
</evidence>
<feature type="transmembrane region" description="Helical" evidence="6">
    <location>
        <begin position="42"/>
        <end position="59"/>
    </location>
</feature>
<dbReference type="STRING" id="1219383.SAMN05421733_10639"/>
<accession>A0A1G6HIL0</accession>
<evidence type="ECO:0000256" key="6">
    <source>
        <dbReference type="SAM" id="Phobius"/>
    </source>
</evidence>
<dbReference type="Pfam" id="PF01943">
    <property type="entry name" value="Polysacc_synt"/>
    <property type="match status" value="1"/>
</dbReference>
<dbReference type="InterPro" id="IPR002797">
    <property type="entry name" value="Polysacc_synth"/>
</dbReference>
<evidence type="ECO:0000256" key="2">
    <source>
        <dbReference type="ARBA" id="ARBA00022475"/>
    </source>
</evidence>
<name>A0A1G6HIL0_9GAMM</name>
<feature type="transmembrane region" description="Helical" evidence="6">
    <location>
        <begin position="141"/>
        <end position="162"/>
    </location>
</feature>
<dbReference type="GO" id="GO:0005886">
    <property type="term" value="C:plasma membrane"/>
    <property type="evidence" value="ECO:0007669"/>
    <property type="project" value="UniProtKB-SubCell"/>
</dbReference>
<evidence type="ECO:0000256" key="4">
    <source>
        <dbReference type="ARBA" id="ARBA00022989"/>
    </source>
</evidence>
<keyword evidence="5 6" id="KW-0472">Membrane</keyword>
<evidence type="ECO:0000313" key="8">
    <source>
        <dbReference type="Proteomes" id="UP000242501"/>
    </source>
</evidence>
<protein>
    <submittedName>
        <fullName evidence="7">Polysaccharide transporter, PST family</fullName>
    </submittedName>
</protein>
<dbReference type="AlphaFoldDB" id="A0A1G6HIL0"/>
<dbReference type="EMBL" id="FMYL01000006">
    <property type="protein sequence ID" value="SDB94082.1"/>
    <property type="molecule type" value="Genomic_DNA"/>
</dbReference>
<feature type="transmembrane region" description="Helical" evidence="6">
    <location>
        <begin position="80"/>
        <end position="103"/>
    </location>
</feature>
<evidence type="ECO:0000313" key="7">
    <source>
        <dbReference type="EMBL" id="SDB94082.1"/>
    </source>
</evidence>
<organism evidence="7 8">
    <name type="scientific">Acinetobacter boissieri</name>
    <dbReference type="NCBI Taxonomy" id="1219383"/>
    <lineage>
        <taxon>Bacteria</taxon>
        <taxon>Pseudomonadati</taxon>
        <taxon>Pseudomonadota</taxon>
        <taxon>Gammaproteobacteria</taxon>
        <taxon>Moraxellales</taxon>
        <taxon>Moraxellaceae</taxon>
        <taxon>Acinetobacter</taxon>
    </lineage>
</organism>
<feature type="transmembrane region" description="Helical" evidence="6">
    <location>
        <begin position="325"/>
        <end position="350"/>
    </location>
</feature>
<keyword evidence="4 6" id="KW-1133">Transmembrane helix</keyword>
<feature type="transmembrane region" description="Helical" evidence="6">
    <location>
        <begin position="115"/>
        <end position="134"/>
    </location>
</feature>
<evidence type="ECO:0000256" key="5">
    <source>
        <dbReference type="ARBA" id="ARBA00023136"/>
    </source>
</evidence>
<dbReference type="OrthoDB" id="103403at2"/>
<gene>
    <name evidence="7" type="ORF">SAMN05421733_10639</name>
</gene>
<keyword evidence="2" id="KW-1003">Cell membrane</keyword>
<proteinExistence type="predicted"/>
<sequence>MNSIKKEMSYLYLIQISNLVIPLLVFPYMVHTLGVVGMGKIGFAQTLFMLFTFLIDFGFNLSGAKNIGIKVEKNESINSIYSNIQAFKAFVFFSIVVMVSIITQLFSFDSTDENIILIVTLFSFSSVLIPNFLFNGLNQNSTLAIISFIVRVILIIPIFIFVKTIEDVLIAIVFILGNSLITGILVQFLIFKKKIVIFRKEYLNKITCLLEVKEAFHNYSASFFTLGFTYLIPLVVKYSLGDYALGIYTMVDKLISIFRQLYNPVVQSFFAKICIAYTNQDKNLYFKYIKQISVIFFVLGFGALVANFFVGEYILSLIFGKNIDLWRYLNLAIITQIIVSVAILLVNFYILPSERSYILKKIYFAAFLIFIPTVYFFQKAMGLDGIYYAMQVIELLITLVLVLYLYKHKSDLVYLIKAKSCNKLS</sequence>
<keyword evidence="8" id="KW-1185">Reference proteome</keyword>
<feature type="transmembrane region" description="Helical" evidence="6">
    <location>
        <begin position="386"/>
        <end position="406"/>
    </location>
</feature>
<feature type="transmembrane region" description="Helical" evidence="6">
    <location>
        <begin position="292"/>
        <end position="319"/>
    </location>
</feature>
<dbReference type="PANTHER" id="PTHR30250:SF11">
    <property type="entry name" value="O-ANTIGEN TRANSPORTER-RELATED"/>
    <property type="match status" value="1"/>
</dbReference>
<reference evidence="8" key="1">
    <citation type="submission" date="2016-09" db="EMBL/GenBank/DDBJ databases">
        <authorList>
            <person name="Varghese N."/>
            <person name="Submissions S."/>
        </authorList>
    </citation>
    <scope>NUCLEOTIDE SEQUENCE [LARGE SCALE GENOMIC DNA]</scope>
    <source>
        <strain evidence="8">ANC 4422</strain>
    </source>
</reference>
<feature type="transmembrane region" description="Helical" evidence="6">
    <location>
        <begin position="12"/>
        <end position="30"/>
    </location>
</feature>
<dbReference type="Proteomes" id="UP000242501">
    <property type="component" value="Unassembled WGS sequence"/>
</dbReference>
<feature type="transmembrane region" description="Helical" evidence="6">
    <location>
        <begin position="168"/>
        <end position="191"/>
    </location>
</feature>
<dbReference type="PANTHER" id="PTHR30250">
    <property type="entry name" value="PST FAMILY PREDICTED COLANIC ACID TRANSPORTER"/>
    <property type="match status" value="1"/>
</dbReference>
<comment type="subcellular location">
    <subcellularLocation>
        <location evidence="1">Cell membrane</location>
        <topology evidence="1">Multi-pass membrane protein</topology>
    </subcellularLocation>
</comment>
<evidence type="ECO:0000256" key="3">
    <source>
        <dbReference type="ARBA" id="ARBA00022692"/>
    </source>
</evidence>
<keyword evidence="3 6" id="KW-0812">Transmembrane</keyword>